<dbReference type="GO" id="GO:0140664">
    <property type="term" value="F:ATP-dependent DNA damage sensor activity"/>
    <property type="evidence" value="ECO:0007669"/>
    <property type="project" value="InterPro"/>
</dbReference>
<proteinExistence type="predicted"/>
<name>A0AAV3WSB8_9LACT</name>
<dbReference type="GeneID" id="96911696"/>
<reference evidence="6" key="1">
    <citation type="submission" date="2019-08" db="EMBL/GenBank/DDBJ databases">
        <title>Marinilactibacillus psychrotolerans M13-2T whole genome sequencing project.</title>
        <authorList>
            <person name="Ishikawa M."/>
            <person name="Suzuki T."/>
            <person name="Matsutani M."/>
        </authorList>
    </citation>
    <scope>NUCLEOTIDE SEQUENCE</scope>
    <source>
        <strain evidence="6">M13-2T</strain>
    </source>
</reference>
<evidence type="ECO:0000256" key="4">
    <source>
        <dbReference type="SAM" id="Phobius"/>
    </source>
</evidence>
<dbReference type="PANTHER" id="PTHR11361">
    <property type="entry name" value="DNA MISMATCH REPAIR PROTEIN MUTS FAMILY MEMBER"/>
    <property type="match status" value="1"/>
</dbReference>
<evidence type="ECO:0000259" key="5">
    <source>
        <dbReference type="SMART" id="SM00534"/>
    </source>
</evidence>
<sequence>MNSERIIILVIVVLIGLVVAMDIHNKRKLKKQIKNQWGAFPSNSRYDAEKPLKKSFEKLRTFNDKESFVDEITWNDLDMFSIFEELNHTYSSIGSEALYKRLRLFDLNDLDQTNLEELITYYKNNEDRREAIQYIFAKLGKQDHNSVIDYLTSSQKSRPAYLSFFIFLGLLPLLGLLLLFTAYSNIGVIVLIGSIMFNVIYSQSKKASLDSELNSMSYLVRCLGSAKEVAKINHPLNGKLETLLTPFRSILYLSYFFRFKGSGEAEIIIDYLNMLFMLPFIAYHFAFNRIKHYEKEAIQLWELLGNLEVAYAILNYRKVLTLSCQPEFISENKVLADKLYHPLIEEPVANPVDWNRNTLVSGSNASGKSTYVKSLAINCILAQTIYTCTAESFLLKRGHVMTSMAVEDNVHTGDSYFIAEIKSLKRIMEKVMTQEQCYCFVDEILRGTNTIERVAASSSIIEWFSKYQSLAFVATHDIELTEMLKAKCTNVHFQEKVTNESGVSFDFKLRSGPATTRNALQLLQVMEFPTDVVAHAKEKAQHFDETRSWSYSH</sequence>
<keyword evidence="3" id="KW-0238">DNA-binding</keyword>
<feature type="transmembrane region" description="Helical" evidence="4">
    <location>
        <begin position="267"/>
        <end position="286"/>
    </location>
</feature>
<comment type="caution">
    <text evidence="6">The sequence shown here is derived from an EMBL/GenBank/DDBJ whole genome shotgun (WGS) entry which is preliminary data.</text>
</comment>
<evidence type="ECO:0000256" key="3">
    <source>
        <dbReference type="ARBA" id="ARBA00023125"/>
    </source>
</evidence>
<dbReference type="InterPro" id="IPR000432">
    <property type="entry name" value="DNA_mismatch_repair_MutS_C"/>
</dbReference>
<dbReference type="EMBL" id="BKBI01000013">
    <property type="protein sequence ID" value="GEQ36382.1"/>
    <property type="molecule type" value="Genomic_DNA"/>
</dbReference>
<keyword evidence="1" id="KW-0547">Nucleotide-binding</keyword>
<evidence type="ECO:0000256" key="1">
    <source>
        <dbReference type="ARBA" id="ARBA00022741"/>
    </source>
</evidence>
<dbReference type="Gene3D" id="3.40.50.300">
    <property type="entry name" value="P-loop containing nucleotide triphosphate hydrolases"/>
    <property type="match status" value="1"/>
</dbReference>
<feature type="domain" description="DNA mismatch repair proteins mutS family" evidence="5">
    <location>
        <begin position="355"/>
        <end position="541"/>
    </location>
</feature>
<feature type="transmembrane region" description="Helical" evidence="4">
    <location>
        <begin position="186"/>
        <end position="202"/>
    </location>
</feature>
<keyword evidence="4" id="KW-0472">Membrane</keyword>
<keyword evidence="4" id="KW-0812">Transmembrane</keyword>
<dbReference type="AlphaFoldDB" id="A0AAV3WSB8"/>
<feature type="transmembrane region" description="Helical" evidence="4">
    <location>
        <begin position="6"/>
        <end position="24"/>
    </location>
</feature>
<evidence type="ECO:0000313" key="7">
    <source>
        <dbReference type="Proteomes" id="UP000887127"/>
    </source>
</evidence>
<dbReference type="Proteomes" id="UP000887127">
    <property type="component" value="Unassembled WGS sequence"/>
</dbReference>
<keyword evidence="4" id="KW-1133">Transmembrane helix</keyword>
<keyword evidence="2" id="KW-0067">ATP-binding</keyword>
<feature type="transmembrane region" description="Helical" evidence="4">
    <location>
        <begin position="160"/>
        <end position="180"/>
    </location>
</feature>
<dbReference type="RefSeq" id="WP_091762418.1">
    <property type="nucleotide sequence ID" value="NZ_BJVX01000012.1"/>
</dbReference>
<dbReference type="Pfam" id="PF00488">
    <property type="entry name" value="MutS_V"/>
    <property type="match status" value="1"/>
</dbReference>
<protein>
    <submittedName>
        <fullName evidence="6">DNA mismatch repair protein MutS</fullName>
    </submittedName>
</protein>
<dbReference type="SUPFAM" id="SSF52540">
    <property type="entry name" value="P-loop containing nucleoside triphosphate hydrolases"/>
    <property type="match status" value="1"/>
</dbReference>
<dbReference type="GO" id="GO:0005524">
    <property type="term" value="F:ATP binding"/>
    <property type="evidence" value="ECO:0007669"/>
    <property type="project" value="UniProtKB-KW"/>
</dbReference>
<dbReference type="InterPro" id="IPR027417">
    <property type="entry name" value="P-loop_NTPase"/>
</dbReference>
<evidence type="ECO:0000313" key="6">
    <source>
        <dbReference type="EMBL" id="GEQ36382.1"/>
    </source>
</evidence>
<dbReference type="InterPro" id="IPR045076">
    <property type="entry name" value="MutS"/>
</dbReference>
<gene>
    <name evidence="6" type="primary">mutS_3</name>
    <name evidence="6" type="ORF">M132T_18900</name>
</gene>
<organism evidence="6 7">
    <name type="scientific">Marinilactibacillus psychrotolerans</name>
    <dbReference type="NCBI Taxonomy" id="191770"/>
    <lineage>
        <taxon>Bacteria</taxon>
        <taxon>Bacillati</taxon>
        <taxon>Bacillota</taxon>
        <taxon>Bacilli</taxon>
        <taxon>Lactobacillales</taxon>
        <taxon>Carnobacteriaceae</taxon>
        <taxon>Marinilactibacillus</taxon>
    </lineage>
</organism>
<evidence type="ECO:0000256" key="2">
    <source>
        <dbReference type="ARBA" id="ARBA00022840"/>
    </source>
</evidence>
<dbReference type="SMART" id="SM00534">
    <property type="entry name" value="MUTSac"/>
    <property type="match status" value="1"/>
</dbReference>
<dbReference type="GO" id="GO:0006298">
    <property type="term" value="P:mismatch repair"/>
    <property type="evidence" value="ECO:0007669"/>
    <property type="project" value="InterPro"/>
</dbReference>
<dbReference type="GO" id="GO:0030983">
    <property type="term" value="F:mismatched DNA binding"/>
    <property type="evidence" value="ECO:0007669"/>
    <property type="project" value="InterPro"/>
</dbReference>
<dbReference type="PANTHER" id="PTHR11361:SF152">
    <property type="entry name" value="DNA MISMATCH REPAIR PROTEIN"/>
    <property type="match status" value="1"/>
</dbReference>
<dbReference type="GO" id="GO:0005829">
    <property type="term" value="C:cytosol"/>
    <property type="evidence" value="ECO:0007669"/>
    <property type="project" value="TreeGrafter"/>
</dbReference>
<accession>A0AAV3WSB8</accession>